<dbReference type="SUPFAM" id="SSF69118">
    <property type="entry name" value="AhpD-like"/>
    <property type="match status" value="1"/>
</dbReference>
<dbReference type="InterPro" id="IPR029032">
    <property type="entry name" value="AhpD-like"/>
</dbReference>
<dbReference type="GO" id="GO:0051920">
    <property type="term" value="F:peroxiredoxin activity"/>
    <property type="evidence" value="ECO:0007669"/>
    <property type="project" value="InterPro"/>
</dbReference>
<evidence type="ECO:0000313" key="4">
    <source>
        <dbReference type="Proteomes" id="UP000008385"/>
    </source>
</evidence>
<dbReference type="KEGG" id="rta:Rta_01930"/>
<evidence type="ECO:0000313" key="3">
    <source>
        <dbReference type="EMBL" id="AEG91256.1"/>
    </source>
</evidence>
<dbReference type="Proteomes" id="UP000008385">
    <property type="component" value="Chromosome"/>
</dbReference>
<dbReference type="RefSeq" id="WP_013899489.1">
    <property type="nucleotide sequence ID" value="NC_015677.1"/>
</dbReference>
<reference evidence="4" key="1">
    <citation type="submission" date="2006-01" db="EMBL/GenBank/DDBJ databases">
        <title>Genome of the cyst-dividing bacterium Ramlibacter tataouinensis.</title>
        <authorList>
            <person name="Barakat M."/>
            <person name="Ortet P."/>
            <person name="De Luca G."/>
            <person name="Jourlin-Castelli C."/>
            <person name="Ansaldi M."/>
            <person name="Py B."/>
            <person name="Fichant G."/>
            <person name="Coutinho P."/>
            <person name="Voulhoux R."/>
            <person name="Bastien O."/>
            <person name="Roy S."/>
            <person name="Marechal E."/>
            <person name="Henrissat B."/>
            <person name="Quentin Y."/>
            <person name="Noirot P."/>
            <person name="Filloux A."/>
            <person name="Mejean V."/>
            <person name="DuBow M."/>
            <person name="Barras F."/>
            <person name="Heulin T."/>
        </authorList>
    </citation>
    <scope>NUCLEOTIDE SEQUENCE [LARGE SCALE GENOMIC DNA]</scope>
    <source>
        <strain evidence="4">ATCC BAA-407 / DSM 14655 / LMG 21543 / TTB310</strain>
    </source>
</reference>
<dbReference type="EMBL" id="CP000245">
    <property type="protein sequence ID" value="AEG91256.1"/>
    <property type="molecule type" value="Genomic_DNA"/>
</dbReference>
<evidence type="ECO:0000256" key="1">
    <source>
        <dbReference type="SAM" id="MobiDB-lite"/>
    </source>
</evidence>
<feature type="domain" description="Carboxymuconolactone decarboxylase-like" evidence="2">
    <location>
        <begin position="59"/>
        <end position="141"/>
    </location>
</feature>
<proteinExistence type="predicted"/>
<protein>
    <recommendedName>
        <fullName evidence="2">Carboxymuconolactone decarboxylase-like domain-containing protein</fullName>
    </recommendedName>
</protein>
<dbReference type="OrthoDB" id="5987308at2"/>
<dbReference type="PATRIC" id="fig|365046.3.peg.198"/>
<accession>F5Y3X8</accession>
<evidence type="ECO:0000259" key="2">
    <source>
        <dbReference type="Pfam" id="PF02627"/>
    </source>
</evidence>
<gene>
    <name evidence="3" type="ordered locus">Rta_01930</name>
</gene>
<dbReference type="PANTHER" id="PTHR34846:SF11">
    <property type="entry name" value="4-CARBOXYMUCONOLACTONE DECARBOXYLASE FAMILY PROTEIN (AFU_ORTHOLOGUE AFUA_6G11590)"/>
    <property type="match status" value="1"/>
</dbReference>
<dbReference type="Gene3D" id="1.20.1290.10">
    <property type="entry name" value="AhpD-like"/>
    <property type="match status" value="1"/>
</dbReference>
<dbReference type="eggNOG" id="COG2128">
    <property type="taxonomic scope" value="Bacteria"/>
</dbReference>
<reference evidence="3 4" key="2">
    <citation type="journal article" date="2011" name="PLoS ONE">
        <title>The Cyst-Dividing Bacterium Ramlibacter tataouinensis TTB310 Genome Reveals a Well-Stocked Toolbox for Adaptation to a Desert Environment.</title>
        <authorList>
            <person name="De Luca G."/>
            <person name="Barakat M."/>
            <person name="Ortet P."/>
            <person name="Fochesato S."/>
            <person name="Jourlin-Castelli C."/>
            <person name="Ansaldi M."/>
            <person name="Py B."/>
            <person name="Fichant G."/>
            <person name="Coutinho P.M."/>
            <person name="Voulhoux R."/>
            <person name="Bastien O."/>
            <person name="Marechal E."/>
            <person name="Henrissat B."/>
            <person name="Quentin Y."/>
            <person name="Noirot P."/>
            <person name="Filloux A."/>
            <person name="Mejean V."/>
            <person name="Dubow M.S."/>
            <person name="Barras F."/>
            <person name="Barbe V."/>
            <person name="Weissenbach J."/>
            <person name="Mihalcescu I."/>
            <person name="Vermeglio A."/>
            <person name="Achouak W."/>
            <person name="Heulin T."/>
        </authorList>
    </citation>
    <scope>NUCLEOTIDE SEQUENCE [LARGE SCALE GENOMIC DNA]</scope>
    <source>
        <strain evidence="4">ATCC BAA-407 / DSM 14655 / LMG 21543 / TTB310</strain>
    </source>
</reference>
<organism evidence="3 4">
    <name type="scientific">Ramlibacter tataouinensis (strain ATCC BAA-407 / DSM 14655 / LMG 21543 / TTB310)</name>
    <dbReference type="NCBI Taxonomy" id="365046"/>
    <lineage>
        <taxon>Bacteria</taxon>
        <taxon>Pseudomonadati</taxon>
        <taxon>Pseudomonadota</taxon>
        <taxon>Betaproteobacteria</taxon>
        <taxon>Burkholderiales</taxon>
        <taxon>Comamonadaceae</taxon>
        <taxon>Ramlibacter</taxon>
    </lineage>
</organism>
<dbReference type="Pfam" id="PF02627">
    <property type="entry name" value="CMD"/>
    <property type="match status" value="1"/>
</dbReference>
<dbReference type="AlphaFoldDB" id="F5Y3X8"/>
<dbReference type="HOGENOM" id="CLU_082760_3_0_4"/>
<feature type="region of interest" description="Disordered" evidence="1">
    <location>
        <begin position="1"/>
        <end position="21"/>
    </location>
</feature>
<dbReference type="STRING" id="365046.Rta_01930"/>
<dbReference type="PANTHER" id="PTHR34846">
    <property type="entry name" value="4-CARBOXYMUCONOLACTONE DECARBOXYLASE FAMILY PROTEIN (AFU_ORTHOLOGUE AFUA_6G11590)"/>
    <property type="match status" value="1"/>
</dbReference>
<keyword evidence="4" id="KW-1185">Reference proteome</keyword>
<dbReference type="InterPro" id="IPR003779">
    <property type="entry name" value="CMD-like"/>
</dbReference>
<name>F5Y3X8_RAMTT</name>
<sequence length="204" mass="22275">MSTDFPPRVAQGSTQPWRERLPLPAADRMDEAQRRAAQALIDGPRKGVYGPFLPLLRSPELMDRVARVGEYLRFDGVLAPRIRELVTCAAARHVSNQFEWLMHAPLARQAGVAEATLEALRQGARPRGLPADEEAALDFVQEMLRQHGSSEPAYAAALQAFGEQGVVELATLAGYFVMVSWVMNVAHTPPLAGAQGEPLPAFPL</sequence>